<protein>
    <recommendedName>
        <fullName evidence="4">PH domain-containing protein</fullName>
    </recommendedName>
</protein>
<dbReference type="RefSeq" id="WP_149102026.1">
    <property type="nucleotide sequence ID" value="NZ_VTFT01000001.1"/>
</dbReference>
<dbReference type="AlphaFoldDB" id="A0A5D4XNE2"/>
<accession>A0A5D4XNE2</accession>
<organism evidence="2 3">
    <name type="scientific">Luteimonas viscosa</name>
    <dbReference type="NCBI Taxonomy" id="1132694"/>
    <lineage>
        <taxon>Bacteria</taxon>
        <taxon>Pseudomonadati</taxon>
        <taxon>Pseudomonadota</taxon>
        <taxon>Gammaproteobacteria</taxon>
        <taxon>Lysobacterales</taxon>
        <taxon>Lysobacteraceae</taxon>
        <taxon>Luteimonas</taxon>
    </lineage>
</organism>
<keyword evidence="3" id="KW-1185">Reference proteome</keyword>
<proteinExistence type="predicted"/>
<name>A0A5D4XNE2_9GAMM</name>
<keyword evidence="1" id="KW-0812">Transmembrane</keyword>
<evidence type="ECO:0000313" key="3">
    <source>
        <dbReference type="Proteomes" id="UP000324973"/>
    </source>
</evidence>
<evidence type="ECO:0000313" key="2">
    <source>
        <dbReference type="EMBL" id="TYT25475.1"/>
    </source>
</evidence>
<evidence type="ECO:0000256" key="1">
    <source>
        <dbReference type="SAM" id="Phobius"/>
    </source>
</evidence>
<keyword evidence="1" id="KW-1133">Transmembrane helix</keyword>
<evidence type="ECO:0008006" key="4">
    <source>
        <dbReference type="Google" id="ProtNLM"/>
    </source>
</evidence>
<reference evidence="2 3" key="1">
    <citation type="submission" date="2019-08" db="EMBL/GenBank/DDBJ databases">
        <title>Luteimonas viscosus sp. nov., isolated from soil of a sunflower field.</title>
        <authorList>
            <person name="Jianli Z."/>
            <person name="Ying Z."/>
        </authorList>
    </citation>
    <scope>NUCLEOTIDE SEQUENCE [LARGE SCALE GENOMIC DNA]</scope>
    <source>
        <strain evidence="2 3">XBU10</strain>
    </source>
</reference>
<comment type="caution">
    <text evidence="2">The sequence shown here is derived from an EMBL/GenBank/DDBJ whole genome shotgun (WGS) entry which is preliminary data.</text>
</comment>
<dbReference type="Proteomes" id="UP000324973">
    <property type="component" value="Unassembled WGS sequence"/>
</dbReference>
<keyword evidence="1" id="KW-0472">Membrane</keyword>
<gene>
    <name evidence="2" type="ORF">FZO89_03905</name>
</gene>
<dbReference type="EMBL" id="VTFT01000001">
    <property type="protein sequence ID" value="TYT25475.1"/>
    <property type="molecule type" value="Genomic_DNA"/>
</dbReference>
<sequence length="180" mass="20075">MTARVVAFPPAPLPRRAWLFLLAIAALALAGGLLLPRDEALPAPVWLLTPFFVALLLLAPLLALRRRRITIEGDELVVAAALYTRRVRVDALDLEHARVVDLGEHTALKPVLGLNRFGVPGFHAGHYLLRNRQRAFCLLTARDRVLVLPQRDGKLLLLSPDRPRDLLAHLRELAATQPRR</sequence>
<dbReference type="OrthoDB" id="5767765at2"/>
<feature type="transmembrane region" description="Helical" evidence="1">
    <location>
        <begin position="46"/>
        <end position="64"/>
    </location>
</feature>